<keyword evidence="2" id="KW-1185">Reference proteome</keyword>
<accession>A0ABT8KGH3</accession>
<evidence type="ECO:0000313" key="1">
    <source>
        <dbReference type="EMBL" id="MDN4616093.1"/>
    </source>
</evidence>
<protein>
    <submittedName>
        <fullName evidence="1">Uncharacterized protein</fullName>
    </submittedName>
</protein>
<dbReference type="RefSeq" id="WP_301212203.1">
    <property type="nucleotide sequence ID" value="NZ_JAROCF010000001.1"/>
</dbReference>
<evidence type="ECO:0000313" key="2">
    <source>
        <dbReference type="Proteomes" id="UP001174208"/>
    </source>
</evidence>
<name>A0ABT8KGH3_9MICO</name>
<organism evidence="1 2">
    <name type="scientific">Leifsonia williamsii</name>
    <dbReference type="NCBI Taxonomy" id="3035919"/>
    <lineage>
        <taxon>Bacteria</taxon>
        <taxon>Bacillati</taxon>
        <taxon>Actinomycetota</taxon>
        <taxon>Actinomycetes</taxon>
        <taxon>Micrococcales</taxon>
        <taxon>Microbacteriaceae</taxon>
        <taxon>Leifsonia</taxon>
    </lineage>
</organism>
<sequence>MLRRSRGVQGATEAVLLALPADEPVTDRAVDLAFARAAAAVADEAASRHAAAWPALSDKLAGVSLLTEPLRTLLRRCEPQADAVLDHLVALGWAERAERAGEPVILLAELPFVTSSCERGAEEAGRWTATVRSEYARIGADHELAADLADAGAHNELRTHLRRRYPELLRDAPRLAGVLAALPADEVCGDPWLVVVERLCAEATGSPAVPRRVRRPVAAMAPLDRCWLQAGRVRLEMADGSFTKAVAEAKALSRLLDQVDAPDDEAAELWLQSALPLVHTGDHAGAAHRLRGAAALAIAADRPHVEAQATGLIALSAALRGDLAVAAQALAALPANADDAWLVPAQLARSLVLVEAGLADQATDVLAEVDATGAGAFWAVRGAIGTRVALQRATAADGAVDASAPGRALDGLGLAEQLHTSTVASNHDRGLLAAGVALLQLAVGRPALACAALTGFDDGRETTACARALIDLAEGRRQDAAAVVERLDARRLLPVTIVEAAALRALSAPDEAARRAALGRAVAIAGRCGLSRRAEQILRLGSR</sequence>
<proteinExistence type="predicted"/>
<dbReference type="EMBL" id="JAROCF010000001">
    <property type="protein sequence ID" value="MDN4616093.1"/>
    <property type="molecule type" value="Genomic_DNA"/>
</dbReference>
<gene>
    <name evidence="1" type="ORF">P5G50_16725</name>
</gene>
<comment type="caution">
    <text evidence="1">The sequence shown here is derived from an EMBL/GenBank/DDBJ whole genome shotgun (WGS) entry which is preliminary data.</text>
</comment>
<dbReference type="Proteomes" id="UP001174208">
    <property type="component" value="Unassembled WGS sequence"/>
</dbReference>
<reference evidence="1" key="1">
    <citation type="submission" date="2023-06" db="EMBL/GenBank/DDBJ databases">
        <title>MT1 and MT2 Draft Genomes of Novel Species.</title>
        <authorList>
            <person name="Venkateswaran K."/>
        </authorList>
    </citation>
    <scope>NUCLEOTIDE SEQUENCE</scope>
    <source>
        <strain evidence="1">F6_8S_P_1B</strain>
    </source>
</reference>